<proteinExistence type="predicted"/>
<evidence type="ECO:0000256" key="2">
    <source>
        <dbReference type="SAM" id="MobiDB-lite"/>
    </source>
</evidence>
<dbReference type="GO" id="GO:0005768">
    <property type="term" value="C:endosome"/>
    <property type="evidence" value="ECO:0007669"/>
    <property type="project" value="TreeGrafter"/>
</dbReference>
<dbReference type="EMBL" id="RSCE01000004">
    <property type="protein sequence ID" value="RSH83200.1"/>
    <property type="molecule type" value="Genomic_DNA"/>
</dbReference>
<feature type="compositionally biased region" description="Low complexity" evidence="2">
    <location>
        <begin position="729"/>
        <end position="755"/>
    </location>
</feature>
<feature type="region of interest" description="Disordered" evidence="2">
    <location>
        <begin position="116"/>
        <end position="301"/>
    </location>
</feature>
<dbReference type="GeneID" id="39591407"/>
<feature type="compositionally biased region" description="Low complexity" evidence="2">
    <location>
        <begin position="184"/>
        <end position="194"/>
    </location>
</feature>
<gene>
    <name evidence="3" type="ORF">EHS24_006864</name>
</gene>
<feature type="compositionally biased region" description="Polar residues" evidence="2">
    <location>
        <begin position="217"/>
        <end position="231"/>
    </location>
</feature>
<protein>
    <recommendedName>
        <fullName evidence="5">UV radiation resistance-associated protein</fullName>
    </recommendedName>
</protein>
<dbReference type="Proteomes" id="UP000279236">
    <property type="component" value="Unassembled WGS sequence"/>
</dbReference>
<dbReference type="PRINTS" id="PR01217">
    <property type="entry name" value="PRICHEXTENSN"/>
</dbReference>
<feature type="region of interest" description="Disordered" evidence="2">
    <location>
        <begin position="782"/>
        <end position="866"/>
    </location>
</feature>
<evidence type="ECO:0000256" key="1">
    <source>
        <dbReference type="ARBA" id="ARBA00023054"/>
    </source>
</evidence>
<dbReference type="PANTHER" id="PTHR15157">
    <property type="entry name" value="UV RADIATION RESISTANCE-ASSOCIATED GENE PROTEIN"/>
    <property type="match status" value="1"/>
</dbReference>
<feature type="compositionally biased region" description="Low complexity" evidence="2">
    <location>
        <begin position="793"/>
        <end position="804"/>
    </location>
</feature>
<dbReference type="AlphaFoldDB" id="A0A427XWI0"/>
<feature type="compositionally biased region" description="Pro residues" evidence="2">
    <location>
        <begin position="171"/>
        <end position="180"/>
    </location>
</feature>
<dbReference type="STRING" id="105984.A0A427XWI0"/>
<feature type="region of interest" description="Disordered" evidence="2">
    <location>
        <begin position="22"/>
        <end position="94"/>
    </location>
</feature>
<feature type="compositionally biased region" description="Polar residues" evidence="2">
    <location>
        <begin position="782"/>
        <end position="792"/>
    </location>
</feature>
<sequence length="866" mass="91928">MTSDSPPMWEPRIRHITGVGIHELVPPAPPPARGGGSFPFGPPPGGSPRARRSSHAGHDVPPLHGRARAPTLAGEGRDGHIHHPPAAPPPTTVPPVMEERALARCFIALVLPGEKHKKDEADARRAASPVTEGTESPPASPTPSSASASRRRTRMQPDAPKPGRTRTTSLPPKPAQPAPRPVRKASVSSVASAPAPSPVPSSPSPGASSPAPRRPKQNGTSPIASTASPKTTPLKVSPATAAAKVARPSPVKLSPAKVAPAKVSATTASPKRPAPVVRRSTTLGFPARPGDRRAPPPPPPPVPFFLSAIHPPSTHPRWAHLETGDFAPWLGLNEAAGTQVEVQVWLEEGKGESAKWRQLPGVGGVMDLTRLVPCRPGQVLEPNTVQWTFSAYPKSVFYLPAADAPPLERDVERGVVERSLRETRMKHGPSVGALHQLVNIQSVIADTQRSIDDLQRRIDSLITGDVDRSTLKRDVSERGLKVRWVRDRVSEVERTIEEARARITLHRGRVSARRALLAAAVEHEETTKSEACDLARQIADTEDQRSALLPQIYSLRAHHAQTLDSLFPIEPLHPLTLLYSIVGVPLPIPLGPKDPAPPLTLAPALIPDGCPRVDERTTSAALGYAALVVHLISLLGGAAAGLAYPVTYAGSRSHVRDVVSVMNGPRSFPLYGKGVERYRYEYAVFLLNKDIELLMHESDIRMLDLRHTLPNLKNLLLTLSSPEPPPSGPVSGPGWASGAASRASSRQPSSAWSLPSRHLRSVSATSFNFLVPAPATGSIGTSLASAGPTSDESGSVSANASAVVGQGGPSTPSRSESPQPLWASPQRSRLHKSHTASSSGTPDDRECDDSDSEGTQTEGYVVGKNA</sequence>
<dbReference type="GO" id="GO:0035493">
    <property type="term" value="P:SNARE complex assembly"/>
    <property type="evidence" value="ECO:0007669"/>
    <property type="project" value="TreeGrafter"/>
</dbReference>
<feature type="compositionally biased region" description="Polar residues" evidence="2">
    <location>
        <begin position="809"/>
        <end position="818"/>
    </location>
</feature>
<dbReference type="RefSeq" id="XP_028477152.1">
    <property type="nucleotide sequence ID" value="XM_028622260.1"/>
</dbReference>
<accession>A0A427XWI0</accession>
<name>A0A427XWI0_9TREE</name>
<evidence type="ECO:0008006" key="5">
    <source>
        <dbReference type="Google" id="ProtNLM"/>
    </source>
</evidence>
<organism evidence="3 4">
    <name type="scientific">Apiotrichum porosum</name>
    <dbReference type="NCBI Taxonomy" id="105984"/>
    <lineage>
        <taxon>Eukaryota</taxon>
        <taxon>Fungi</taxon>
        <taxon>Dikarya</taxon>
        <taxon>Basidiomycota</taxon>
        <taxon>Agaricomycotina</taxon>
        <taxon>Tremellomycetes</taxon>
        <taxon>Trichosporonales</taxon>
        <taxon>Trichosporonaceae</taxon>
        <taxon>Apiotrichum</taxon>
    </lineage>
</organism>
<feature type="region of interest" description="Disordered" evidence="2">
    <location>
        <begin position="720"/>
        <end position="755"/>
    </location>
</feature>
<dbReference type="PANTHER" id="PTHR15157:SF5">
    <property type="entry name" value="UV RADIATION RESISTANCE-ASSOCIATED GENE PROTEIN"/>
    <property type="match status" value="1"/>
</dbReference>
<reference evidence="3 4" key="1">
    <citation type="submission" date="2018-11" db="EMBL/GenBank/DDBJ databases">
        <title>Genome sequence of Apiotrichum porosum DSM 27194.</title>
        <authorList>
            <person name="Aliyu H."/>
            <person name="Gorte O."/>
            <person name="Ochsenreither K."/>
        </authorList>
    </citation>
    <scope>NUCLEOTIDE SEQUENCE [LARGE SCALE GENOMIC DNA]</scope>
    <source>
        <strain evidence="3 4">DSM 27194</strain>
    </source>
</reference>
<keyword evidence="1" id="KW-0175">Coiled coil</keyword>
<dbReference type="GO" id="GO:0000149">
    <property type="term" value="F:SNARE binding"/>
    <property type="evidence" value="ECO:0007669"/>
    <property type="project" value="TreeGrafter"/>
</dbReference>
<evidence type="ECO:0000313" key="4">
    <source>
        <dbReference type="Proteomes" id="UP000279236"/>
    </source>
</evidence>
<dbReference type="GO" id="GO:0000323">
    <property type="term" value="C:lytic vacuole"/>
    <property type="evidence" value="ECO:0007669"/>
    <property type="project" value="TreeGrafter"/>
</dbReference>
<keyword evidence="4" id="KW-1185">Reference proteome</keyword>
<dbReference type="OrthoDB" id="72772at2759"/>
<comment type="caution">
    <text evidence="3">The sequence shown here is derived from an EMBL/GenBank/DDBJ whole genome shotgun (WGS) entry which is preliminary data.</text>
</comment>
<evidence type="ECO:0000313" key="3">
    <source>
        <dbReference type="EMBL" id="RSH83200.1"/>
    </source>
</evidence>
<feature type="compositionally biased region" description="Basic and acidic residues" evidence="2">
    <location>
        <begin position="116"/>
        <end position="125"/>
    </location>
</feature>